<dbReference type="AlphaFoldDB" id="A0A2H9T5C5"/>
<dbReference type="EMBL" id="NSIT01000187">
    <property type="protein sequence ID" value="PJE78414.1"/>
    <property type="molecule type" value="Genomic_DNA"/>
</dbReference>
<comment type="caution">
    <text evidence="1">The sequence shown here is derived from an EMBL/GenBank/DDBJ whole genome shotgun (WGS) entry which is preliminary data.</text>
</comment>
<organism evidence="1">
    <name type="scientific">invertebrate metagenome</name>
    <dbReference type="NCBI Taxonomy" id="1711999"/>
    <lineage>
        <taxon>unclassified sequences</taxon>
        <taxon>metagenomes</taxon>
        <taxon>organismal metagenomes</taxon>
    </lineage>
</organism>
<proteinExistence type="predicted"/>
<accession>A0A2H9T5C5</accession>
<reference evidence="1" key="1">
    <citation type="journal article" date="2017" name="Appl. Environ. Microbiol.">
        <title>Molecular characterization of an Endozoicomonas-like organism causing infection in king scallop Pecten maximus L.</title>
        <authorList>
            <person name="Cano I."/>
            <person name="van Aerle R."/>
            <person name="Ross S."/>
            <person name="Verner-Jeffreys D.W."/>
            <person name="Paley R.K."/>
            <person name="Rimmer G."/>
            <person name="Ryder D."/>
            <person name="Hooper P."/>
            <person name="Stone D."/>
            <person name="Feist S.W."/>
        </authorList>
    </citation>
    <scope>NUCLEOTIDE SEQUENCE</scope>
</reference>
<sequence>MIADVSKQDFKEEETFSEFVQKIPDMESMIAYNESYACETLPYKNLLVVNVNAEDANKFSKDRVTERLYIGGHTFKLKALLCAADIALAFSNTGDGFLFLPVISQKRKTAIITGCASAMAELYGKPVSRVFDQITAESLGIKGEKDRRRVGEVFDAFPRNVRVLIYEDISNVRRLKLCQGLNGVTNIRHLSGNQSDTGDIAILIENISMTTVPPFRGLLAGGIRRPEEEQHGVIRLNRKYWLQLSIGLSLR</sequence>
<evidence type="ECO:0000313" key="1">
    <source>
        <dbReference type="EMBL" id="PJE78414.1"/>
    </source>
</evidence>
<protein>
    <submittedName>
        <fullName evidence="1">Uncharacterized protein</fullName>
    </submittedName>
</protein>
<name>A0A2H9T5C5_9ZZZZ</name>
<gene>
    <name evidence="1" type="ORF">CI610_02655</name>
</gene>